<dbReference type="PROSITE" id="PS00324">
    <property type="entry name" value="ASPARTOKINASE"/>
    <property type="match status" value="1"/>
</dbReference>
<dbReference type="InterPro" id="IPR036393">
    <property type="entry name" value="AceGlu_kinase-like_sf"/>
</dbReference>
<gene>
    <name evidence="12" type="ORF">SAMN05216234_1684</name>
</gene>
<dbReference type="UniPathway" id="UPA00051">
    <property type="reaction ID" value="UER00462"/>
</dbReference>
<keyword evidence="6" id="KW-0067">ATP-binding</keyword>
<keyword evidence="4" id="KW-0547">Nucleotide-binding</keyword>
<dbReference type="EC" id="2.7.2.4" evidence="8"/>
<dbReference type="PANTHER" id="PTHR21499:SF67">
    <property type="entry name" value="ASPARTOKINASE 3"/>
    <property type="match status" value="1"/>
</dbReference>
<dbReference type="InterPro" id="IPR045865">
    <property type="entry name" value="ACT-like_dom_sf"/>
</dbReference>
<evidence type="ECO:0000256" key="3">
    <source>
        <dbReference type="ARBA" id="ARBA00022679"/>
    </source>
</evidence>
<evidence type="ECO:0000259" key="10">
    <source>
        <dbReference type="Pfam" id="PF00696"/>
    </source>
</evidence>
<comment type="pathway">
    <text evidence="1 9">Amino-acid biosynthesis; L-lysine biosynthesis via DAP pathway; (S)-tetrahydrodipicolinate from L-aspartate: step 1/4.</text>
</comment>
<dbReference type="NCBIfam" id="TIGR00657">
    <property type="entry name" value="asp_kinases"/>
    <property type="match status" value="1"/>
</dbReference>
<dbReference type="EMBL" id="FOXB01000068">
    <property type="protein sequence ID" value="SFP97399.1"/>
    <property type="molecule type" value="Genomic_DNA"/>
</dbReference>
<evidence type="ECO:0000256" key="9">
    <source>
        <dbReference type="RuleBase" id="RU004249"/>
    </source>
</evidence>
<dbReference type="GO" id="GO:0009088">
    <property type="term" value="P:threonine biosynthetic process"/>
    <property type="evidence" value="ECO:0007669"/>
    <property type="project" value="UniProtKB-UniPathway"/>
</dbReference>
<dbReference type="RefSeq" id="WP_092914258.1">
    <property type="nucleotide sequence ID" value="NZ_FOXB01000068.1"/>
</dbReference>
<evidence type="ECO:0000313" key="13">
    <source>
        <dbReference type="Proteomes" id="UP000199227"/>
    </source>
</evidence>
<dbReference type="GO" id="GO:0005524">
    <property type="term" value="F:ATP binding"/>
    <property type="evidence" value="ECO:0007669"/>
    <property type="project" value="UniProtKB-KW"/>
</dbReference>
<accession>A0A1I5UQ91</accession>
<dbReference type="InterPro" id="IPR054352">
    <property type="entry name" value="ACT_Aspartokinase"/>
</dbReference>
<dbReference type="GO" id="GO:0004072">
    <property type="term" value="F:aspartate kinase activity"/>
    <property type="evidence" value="ECO:0007669"/>
    <property type="project" value="UniProtKB-EC"/>
</dbReference>
<organism evidence="12 13">
    <name type="scientific">Hydrogenimonas thermophila</name>
    <dbReference type="NCBI Taxonomy" id="223786"/>
    <lineage>
        <taxon>Bacteria</taxon>
        <taxon>Pseudomonadati</taxon>
        <taxon>Campylobacterota</taxon>
        <taxon>Epsilonproteobacteria</taxon>
        <taxon>Campylobacterales</taxon>
        <taxon>Hydrogenimonadaceae</taxon>
        <taxon>Hydrogenimonas</taxon>
    </lineage>
</organism>
<sequence length="452" mass="51029">MRRKIVCKFGGSSVENAIQIKKVKEIIKDNKNRKYIVVSAPGRDEKYNEKITDHLINIALKGQHLSKKRISTNDSKEAVIKKFSTLCNDLDISKEKIIPFLENDFKTTLKEKKKIAFLASRGEHYNAKIIAEYFNKSGINTQLVLPEDIGFILNDDYLDAKIIDKTYTNLEKLKTEDKICIMPGFYGVTQNGDVAILSRGGSDLTGGELAYSINASLYENWSDIDGVYEVDPRIIKDADVIPRLTFKEIRLLSTKGFNVFHFDAMINCKKRNIPINIRNTNRPSASGTIILNERVHTEDVVGIAKLDNMAYIYLEKDGLGEEIGFMEGLLSIFNKYQINTYFYPTDKDDIAVLLKKEDLTGNINNLRAEIEEKLSPDVIDVVYDLAILSMVGIGLKYNSYAIADAVTVLKDNNIDIEMLDQAPAKLSFHIGIAQHHADTALKLLYNKLILND</sequence>
<feature type="domain" description="Aspartate/glutamate/uridylate kinase" evidence="10">
    <location>
        <begin position="4"/>
        <end position="279"/>
    </location>
</feature>
<comment type="catalytic activity">
    <reaction evidence="7 8">
        <text>L-aspartate + ATP = 4-phospho-L-aspartate + ADP</text>
        <dbReference type="Rhea" id="RHEA:23776"/>
        <dbReference type="ChEBI" id="CHEBI:29991"/>
        <dbReference type="ChEBI" id="CHEBI:30616"/>
        <dbReference type="ChEBI" id="CHEBI:57535"/>
        <dbReference type="ChEBI" id="CHEBI:456216"/>
        <dbReference type="EC" id="2.7.2.4"/>
    </reaction>
</comment>
<dbReference type="UniPathway" id="UPA00034">
    <property type="reaction ID" value="UER00015"/>
</dbReference>
<dbReference type="AlphaFoldDB" id="A0A1I5UQ91"/>
<dbReference type="GO" id="GO:0005829">
    <property type="term" value="C:cytosol"/>
    <property type="evidence" value="ECO:0007669"/>
    <property type="project" value="TreeGrafter"/>
</dbReference>
<dbReference type="Proteomes" id="UP000199227">
    <property type="component" value="Unassembled WGS sequence"/>
</dbReference>
<protein>
    <recommendedName>
        <fullName evidence="8">Aspartokinase</fullName>
        <ecNumber evidence="8">2.7.2.4</ecNumber>
    </recommendedName>
</protein>
<dbReference type="GO" id="GO:0009089">
    <property type="term" value="P:lysine biosynthetic process via diaminopimelate"/>
    <property type="evidence" value="ECO:0007669"/>
    <property type="project" value="UniProtKB-UniPathway"/>
</dbReference>
<dbReference type="GO" id="GO:0009090">
    <property type="term" value="P:homoserine biosynthetic process"/>
    <property type="evidence" value="ECO:0007669"/>
    <property type="project" value="TreeGrafter"/>
</dbReference>
<evidence type="ECO:0000256" key="6">
    <source>
        <dbReference type="ARBA" id="ARBA00022840"/>
    </source>
</evidence>
<dbReference type="SUPFAM" id="SSF55021">
    <property type="entry name" value="ACT-like"/>
    <property type="match status" value="2"/>
</dbReference>
<dbReference type="Gene3D" id="1.20.120.1320">
    <property type="entry name" value="Aspartokinase, catalytic domain"/>
    <property type="match status" value="1"/>
</dbReference>
<keyword evidence="5 8" id="KW-0418">Kinase</keyword>
<evidence type="ECO:0000256" key="8">
    <source>
        <dbReference type="RuleBase" id="RU003448"/>
    </source>
</evidence>
<evidence type="ECO:0000259" key="11">
    <source>
        <dbReference type="Pfam" id="PF22468"/>
    </source>
</evidence>
<dbReference type="Gene3D" id="3.30.2130.10">
    <property type="entry name" value="VC0802-like"/>
    <property type="match status" value="1"/>
</dbReference>
<keyword evidence="9" id="KW-0028">Amino-acid biosynthesis</keyword>
<evidence type="ECO:0000313" key="12">
    <source>
        <dbReference type="EMBL" id="SFP97399.1"/>
    </source>
</evidence>
<evidence type="ECO:0000256" key="4">
    <source>
        <dbReference type="ARBA" id="ARBA00022741"/>
    </source>
</evidence>
<name>A0A1I5UQ91_9BACT</name>
<dbReference type="InterPro" id="IPR018042">
    <property type="entry name" value="Aspartate_kinase_CS"/>
</dbReference>
<dbReference type="InterPro" id="IPR001341">
    <property type="entry name" value="Asp_kinase"/>
</dbReference>
<evidence type="ECO:0000256" key="1">
    <source>
        <dbReference type="ARBA" id="ARBA00004766"/>
    </source>
</evidence>
<dbReference type="OrthoDB" id="9799110at2"/>
<evidence type="ECO:0000256" key="7">
    <source>
        <dbReference type="ARBA" id="ARBA00047872"/>
    </source>
</evidence>
<comment type="similarity">
    <text evidence="2 8">Belongs to the aspartokinase family.</text>
</comment>
<dbReference type="PANTHER" id="PTHR21499">
    <property type="entry name" value="ASPARTATE KINASE"/>
    <property type="match status" value="1"/>
</dbReference>
<dbReference type="InterPro" id="IPR001048">
    <property type="entry name" value="Asp/Glu/Uridylate_kinase"/>
</dbReference>
<keyword evidence="13" id="KW-1185">Reference proteome</keyword>
<dbReference type="InterPro" id="IPR042199">
    <property type="entry name" value="AsparK_Bifunc_asparK/hSer_DH"/>
</dbReference>
<dbReference type="Pfam" id="PF00696">
    <property type="entry name" value="AA_kinase"/>
    <property type="match status" value="1"/>
</dbReference>
<dbReference type="UniPathway" id="UPA00050">
    <property type="reaction ID" value="UER00461"/>
</dbReference>
<comment type="pathway">
    <text evidence="9">Amino-acid biosynthesis; L-methionine biosynthesis via de novo pathway; L-homoserine from L-aspartate: step 1/3.</text>
</comment>
<dbReference type="Gene3D" id="3.40.1160.10">
    <property type="entry name" value="Acetylglutamate kinase-like"/>
    <property type="match status" value="1"/>
</dbReference>
<dbReference type="STRING" id="223786.SAMN05216234_1684"/>
<reference evidence="12 13" key="1">
    <citation type="submission" date="2016-10" db="EMBL/GenBank/DDBJ databases">
        <authorList>
            <person name="de Groot N.N."/>
        </authorList>
    </citation>
    <scope>NUCLEOTIDE SEQUENCE [LARGE SCALE GENOMIC DNA]</scope>
    <source>
        <strain evidence="12 13">EP1-55-1</strain>
    </source>
</reference>
<evidence type="ECO:0000256" key="2">
    <source>
        <dbReference type="ARBA" id="ARBA00010122"/>
    </source>
</evidence>
<comment type="pathway">
    <text evidence="9">Amino-acid biosynthesis; L-threonine biosynthesis; L-threonine from L-aspartate: step 1/5.</text>
</comment>
<feature type="domain" description="Aspartokinase ACT" evidence="11">
    <location>
        <begin position="388"/>
        <end position="447"/>
    </location>
</feature>
<proteinExistence type="inferred from homology"/>
<evidence type="ECO:0000256" key="5">
    <source>
        <dbReference type="ARBA" id="ARBA00022777"/>
    </source>
</evidence>
<keyword evidence="3 8" id="KW-0808">Transferase</keyword>
<dbReference type="Pfam" id="PF22468">
    <property type="entry name" value="ACT_9"/>
    <property type="match status" value="1"/>
</dbReference>
<dbReference type="SUPFAM" id="SSF53633">
    <property type="entry name" value="Carbamate kinase-like"/>
    <property type="match status" value="1"/>
</dbReference>